<evidence type="ECO:0000256" key="4">
    <source>
        <dbReference type="RuleBase" id="RU003357"/>
    </source>
</evidence>
<keyword evidence="6" id="KW-0732">Signal</keyword>
<evidence type="ECO:0000259" key="7">
    <source>
        <dbReference type="Pfam" id="PF00593"/>
    </source>
</evidence>
<proteinExistence type="inferred from homology"/>
<dbReference type="GO" id="GO:0009279">
    <property type="term" value="C:cell outer membrane"/>
    <property type="evidence" value="ECO:0007669"/>
    <property type="project" value="UniProtKB-SubCell"/>
</dbReference>
<dbReference type="Gene3D" id="2.170.130.10">
    <property type="entry name" value="TonB-dependent receptor, plug domain"/>
    <property type="match status" value="1"/>
</dbReference>
<reference evidence="9 10" key="1">
    <citation type="submission" date="2018-07" db="EMBL/GenBank/DDBJ databases">
        <title>Dyella monticola sp. nov. and Dyella psychrodurans sp. nov. isolated from monsoon evergreen broad-leaved forest soil of Dinghu Mountain, China.</title>
        <authorList>
            <person name="Gao Z."/>
            <person name="Qiu L."/>
        </authorList>
    </citation>
    <scope>NUCLEOTIDE SEQUENCE [LARGE SCALE GENOMIC DNA]</scope>
    <source>
        <strain evidence="9 10">4MSK11</strain>
    </source>
</reference>
<comment type="subcellular location">
    <subcellularLocation>
        <location evidence="1 4">Cell outer membrane</location>
    </subcellularLocation>
</comment>
<dbReference type="InterPro" id="IPR036942">
    <property type="entry name" value="Beta-barrel_TonB_sf"/>
</dbReference>
<evidence type="ECO:0000256" key="5">
    <source>
        <dbReference type="SAM" id="MobiDB-lite"/>
    </source>
</evidence>
<keyword evidence="3" id="KW-0998">Cell outer membrane</keyword>
<dbReference type="SUPFAM" id="SSF56935">
    <property type="entry name" value="Porins"/>
    <property type="match status" value="1"/>
</dbReference>
<evidence type="ECO:0000313" key="9">
    <source>
        <dbReference type="EMBL" id="RDS80685.1"/>
    </source>
</evidence>
<dbReference type="InterPro" id="IPR010104">
    <property type="entry name" value="TonB_rcpt_bac"/>
</dbReference>
<protein>
    <submittedName>
        <fullName evidence="9">TonB-dependent receptor</fullName>
    </submittedName>
</protein>
<feature type="compositionally biased region" description="Low complexity" evidence="5">
    <location>
        <begin position="40"/>
        <end position="70"/>
    </location>
</feature>
<dbReference type="InterPro" id="IPR037066">
    <property type="entry name" value="Plug_dom_sf"/>
</dbReference>
<organism evidence="9 10">
    <name type="scientific">Dyella psychrodurans</name>
    <dbReference type="NCBI Taxonomy" id="1927960"/>
    <lineage>
        <taxon>Bacteria</taxon>
        <taxon>Pseudomonadati</taxon>
        <taxon>Pseudomonadota</taxon>
        <taxon>Gammaproteobacteria</taxon>
        <taxon>Lysobacterales</taxon>
        <taxon>Rhodanobacteraceae</taxon>
        <taxon>Dyella</taxon>
    </lineage>
</organism>
<dbReference type="AlphaFoldDB" id="A0A370WXH1"/>
<feature type="signal peptide" evidence="6">
    <location>
        <begin position="1"/>
        <end position="36"/>
    </location>
</feature>
<dbReference type="EMBL" id="QRBF01000009">
    <property type="protein sequence ID" value="RDS80685.1"/>
    <property type="molecule type" value="Genomic_DNA"/>
</dbReference>
<evidence type="ECO:0000259" key="8">
    <source>
        <dbReference type="Pfam" id="PF07715"/>
    </source>
</evidence>
<feature type="domain" description="TonB-dependent receptor plug" evidence="8">
    <location>
        <begin position="107"/>
        <end position="198"/>
    </location>
</feature>
<keyword evidence="2 4" id="KW-0472">Membrane</keyword>
<evidence type="ECO:0000256" key="6">
    <source>
        <dbReference type="SAM" id="SignalP"/>
    </source>
</evidence>
<keyword evidence="10" id="KW-1185">Reference proteome</keyword>
<dbReference type="NCBIfam" id="TIGR01782">
    <property type="entry name" value="TonB-Xanth-Caul"/>
    <property type="match status" value="1"/>
</dbReference>
<sequence>MRLQKLFGGGEHVILKRNLLALALASGLCVTFGAQAAASDSGQTTQSTSTQTSTQTSTASNSSTDQSTSNPKSQQQLAKSLSAVTVTGFSSSVEKSIDYQRYADTIQSVVTAADIGGLPDQSIADALTRLPGVAAERIAGQASQINCRGLSGNFIETTLDGREQPSTSGTNYIQFDQYPSELINMATVYKSSQASLIEGGVGCTIGLQTANPLENAKDQSLNVDARGSYDGQAHDIVGDNPVGYRLSVAYQGKFLDNTLGVGVGFAQLYQPHVAEQFVGEAFGGLQSLNPNVPNSQQAYVPEGIQLQQDGGTERRTGYLTTVVWKPTDHLQITGDMYYSKFDNDYYGYGFRSQNFYGNNAIITNPILGAGNTLLGGTVSTNPNQSNVQFSNETTADNYSTNTGVFSGGLNLKWNSGPWHVESDLSLSHSESNEVNVDTTADPYNGLGTSNPTLMNQSMNYALNGTNVGTAQFANPGIYTNPNDMALSRYGVYPYIYHDRYKALRTSVQYDLENNPIFSDVQAGIYINNHAYEANRTVWVYGSEWGSYPVAGEPPLPLSSGDTSVVCWKGNFSGLPCFLKLNAPLILAQYGIHPNPQLDLDNNSWSGIQSGTVHENVRDLFFMGDIDTTLWGHELTGNIGLRVSHTAQSSSGIQQVEPGQGVPMTDGFGYVANDFIPINVGQSYTKWLPSMNLIYHWTDSDQTRFSVAKVLSRPPIDSMLAGAGSYITNGQYNVWGGTSPLLRPLTAMQYDLDYEHYFDDSTGLFTAGVFVKHIDTFIQTNVTYNNFNFASVGIQVPTNPATGQPYLNGSYTTAYNGPGSMIRGLELSFQKTHFLPGIWSGLGFGANYSLTQSPFGSTSSLGGPSQLQSLPGLSRNVASAQIFYDNGTFSANITGNYRSKFVSDSQIAVTNQIVYFAPETVYDFQSAYNITKNVSILFQILNITNQPTRTYFGNQSETGTIQYFGRTFYGGFNLKI</sequence>
<accession>A0A370WXH1</accession>
<dbReference type="Gene3D" id="2.40.170.20">
    <property type="entry name" value="TonB-dependent receptor, beta-barrel domain"/>
    <property type="match status" value="1"/>
</dbReference>
<dbReference type="Proteomes" id="UP000255334">
    <property type="component" value="Unassembled WGS sequence"/>
</dbReference>
<gene>
    <name evidence="9" type="ORF">DWU99_19095</name>
</gene>
<feature type="region of interest" description="Disordered" evidence="5">
    <location>
        <begin position="40"/>
        <end position="76"/>
    </location>
</feature>
<dbReference type="InterPro" id="IPR012910">
    <property type="entry name" value="Plug_dom"/>
</dbReference>
<evidence type="ECO:0000256" key="3">
    <source>
        <dbReference type="ARBA" id="ARBA00023237"/>
    </source>
</evidence>
<keyword evidence="4" id="KW-0798">TonB box</keyword>
<dbReference type="Pfam" id="PF00593">
    <property type="entry name" value="TonB_dep_Rec_b-barrel"/>
    <property type="match status" value="1"/>
</dbReference>
<dbReference type="Pfam" id="PF07715">
    <property type="entry name" value="Plug"/>
    <property type="match status" value="1"/>
</dbReference>
<comment type="caution">
    <text evidence="9">The sequence shown here is derived from an EMBL/GenBank/DDBJ whole genome shotgun (WGS) entry which is preliminary data.</text>
</comment>
<dbReference type="PANTHER" id="PTHR40980:SF3">
    <property type="entry name" value="TONB-DEPENDENT RECEPTOR-LIKE BETA-BARREL DOMAIN-CONTAINING PROTEIN"/>
    <property type="match status" value="1"/>
</dbReference>
<name>A0A370WXH1_9GAMM</name>
<keyword evidence="9" id="KW-0675">Receptor</keyword>
<dbReference type="PANTHER" id="PTHR40980">
    <property type="entry name" value="PLUG DOMAIN-CONTAINING PROTEIN"/>
    <property type="match status" value="1"/>
</dbReference>
<dbReference type="InterPro" id="IPR000531">
    <property type="entry name" value="Beta-barrel_TonB"/>
</dbReference>
<comment type="similarity">
    <text evidence="4">Belongs to the TonB-dependent receptor family.</text>
</comment>
<feature type="chain" id="PRO_5016943253" evidence="6">
    <location>
        <begin position="37"/>
        <end position="975"/>
    </location>
</feature>
<evidence type="ECO:0000256" key="1">
    <source>
        <dbReference type="ARBA" id="ARBA00004442"/>
    </source>
</evidence>
<feature type="domain" description="TonB-dependent receptor-like beta-barrel" evidence="7">
    <location>
        <begin position="462"/>
        <end position="942"/>
    </location>
</feature>
<evidence type="ECO:0000313" key="10">
    <source>
        <dbReference type="Proteomes" id="UP000255334"/>
    </source>
</evidence>
<evidence type="ECO:0000256" key="2">
    <source>
        <dbReference type="ARBA" id="ARBA00023136"/>
    </source>
</evidence>